<dbReference type="SUPFAM" id="SSF55729">
    <property type="entry name" value="Acyl-CoA N-acyltransferases (Nat)"/>
    <property type="match status" value="1"/>
</dbReference>
<dbReference type="CDD" id="cd04301">
    <property type="entry name" value="NAT_SF"/>
    <property type="match status" value="1"/>
</dbReference>
<evidence type="ECO:0000259" key="1">
    <source>
        <dbReference type="PROSITE" id="PS51186"/>
    </source>
</evidence>
<dbReference type="Pfam" id="PF00583">
    <property type="entry name" value="Acetyltransf_1"/>
    <property type="match status" value="1"/>
</dbReference>
<proteinExistence type="predicted"/>
<dbReference type="Proteomes" id="UP000255326">
    <property type="component" value="Unassembled WGS sequence"/>
</dbReference>
<gene>
    <name evidence="2" type="ORF">DFR59_102295</name>
</gene>
<evidence type="ECO:0000313" key="2">
    <source>
        <dbReference type="EMBL" id="RDI45663.1"/>
    </source>
</evidence>
<evidence type="ECO:0000313" key="3">
    <source>
        <dbReference type="Proteomes" id="UP000255326"/>
    </source>
</evidence>
<reference evidence="2 3" key="1">
    <citation type="submission" date="2018-07" db="EMBL/GenBank/DDBJ databases">
        <title>Genomic Encyclopedia of Type Strains, Phase IV (KMG-IV): sequencing the most valuable type-strain genomes for metagenomic binning, comparative biology and taxonomic classification.</title>
        <authorList>
            <person name="Goeker M."/>
        </authorList>
    </citation>
    <scope>NUCLEOTIDE SEQUENCE [LARGE SCALE GENOMIC DNA]</scope>
    <source>
        <strain evidence="2 3">DSM 25281</strain>
    </source>
</reference>
<dbReference type="PROSITE" id="PS51186">
    <property type="entry name" value="GNAT"/>
    <property type="match status" value="1"/>
</dbReference>
<dbReference type="InterPro" id="IPR016181">
    <property type="entry name" value="Acyl_CoA_acyltransferase"/>
</dbReference>
<comment type="caution">
    <text evidence="2">The sequence shown here is derived from an EMBL/GenBank/DDBJ whole genome shotgun (WGS) entry which is preliminary data.</text>
</comment>
<dbReference type="OrthoDB" id="9782266at2"/>
<dbReference type="Gene3D" id="3.40.630.30">
    <property type="match status" value="1"/>
</dbReference>
<protein>
    <submittedName>
        <fullName evidence="2">Acetyltransferase (GNAT) family protein</fullName>
    </submittedName>
</protein>
<name>A0A370GUQ0_9BACI</name>
<dbReference type="EMBL" id="QQAY01000002">
    <property type="protein sequence ID" value="RDI45663.1"/>
    <property type="molecule type" value="Genomic_DNA"/>
</dbReference>
<sequence>MTFNLIPDCWTTKNLTIQDLKESEIENVQDLYEQGNYIHEWDGLPLDKIYVSRCFYEGDLPPSGQKEKFKIQVIRFKENENIVGMLNCIHGHPIPDAFYICYFYINSDFQTKGMGKEVIQELLELVQRNGFSEIRANVALKNWPAIRFWMKMGMTNVNGIYGDKVHGPDNFADIELSRTLK</sequence>
<keyword evidence="3" id="KW-1185">Reference proteome</keyword>
<keyword evidence="2" id="KW-0808">Transferase</keyword>
<dbReference type="AlphaFoldDB" id="A0A370GUQ0"/>
<dbReference type="InterPro" id="IPR000182">
    <property type="entry name" value="GNAT_dom"/>
</dbReference>
<dbReference type="GO" id="GO:0016747">
    <property type="term" value="F:acyltransferase activity, transferring groups other than amino-acyl groups"/>
    <property type="evidence" value="ECO:0007669"/>
    <property type="project" value="InterPro"/>
</dbReference>
<feature type="domain" description="N-acetyltransferase" evidence="1">
    <location>
        <begin position="15"/>
        <end position="181"/>
    </location>
</feature>
<accession>A0A370GUQ0</accession>
<organism evidence="2 3">
    <name type="scientific">Falsibacillus pallidus</name>
    <dbReference type="NCBI Taxonomy" id="493781"/>
    <lineage>
        <taxon>Bacteria</taxon>
        <taxon>Bacillati</taxon>
        <taxon>Bacillota</taxon>
        <taxon>Bacilli</taxon>
        <taxon>Bacillales</taxon>
        <taxon>Bacillaceae</taxon>
        <taxon>Falsibacillus</taxon>
    </lineage>
</organism>
<dbReference type="RefSeq" id="WP_114744492.1">
    <property type="nucleotide sequence ID" value="NZ_QQAY01000002.1"/>
</dbReference>